<evidence type="ECO:0000313" key="1">
    <source>
        <dbReference type="Proteomes" id="UP000095282"/>
    </source>
</evidence>
<dbReference type="STRING" id="1561998.A0A1I7TEB0"/>
<keyword evidence="1" id="KW-1185">Reference proteome</keyword>
<reference evidence="2" key="1">
    <citation type="submission" date="2016-11" db="UniProtKB">
        <authorList>
            <consortium name="WormBaseParasite"/>
        </authorList>
    </citation>
    <scope>IDENTIFICATION</scope>
</reference>
<evidence type="ECO:0000313" key="2">
    <source>
        <dbReference type="WBParaSite" id="Csp11.Scaffold590.g5098.t1"/>
    </source>
</evidence>
<dbReference type="WBParaSite" id="Csp11.Scaffold590.g5098.t1">
    <property type="protein sequence ID" value="Csp11.Scaffold590.g5098.t1"/>
    <property type="gene ID" value="Csp11.Scaffold590.g5098"/>
</dbReference>
<name>A0A1I7TEB0_9PELO</name>
<dbReference type="AlphaFoldDB" id="A0A1I7TEB0"/>
<dbReference type="eggNOG" id="KOG0951">
    <property type="taxonomic scope" value="Eukaryota"/>
</dbReference>
<dbReference type="Proteomes" id="UP000095282">
    <property type="component" value="Unplaced"/>
</dbReference>
<protein>
    <submittedName>
        <fullName evidence="2">Lipoprotein</fullName>
    </submittedName>
</protein>
<accession>A0A1I7TEB0</accession>
<sequence>MAEELARIQQYEYRQNSNLVLSVDYNLTDRRGREEPTGEVLAITDKEMKKMKMGDRALKSKAPVQEQKKRG</sequence>
<proteinExistence type="predicted"/>
<organism evidence="1 2">
    <name type="scientific">Caenorhabditis tropicalis</name>
    <dbReference type="NCBI Taxonomy" id="1561998"/>
    <lineage>
        <taxon>Eukaryota</taxon>
        <taxon>Metazoa</taxon>
        <taxon>Ecdysozoa</taxon>
        <taxon>Nematoda</taxon>
        <taxon>Chromadorea</taxon>
        <taxon>Rhabditida</taxon>
        <taxon>Rhabditina</taxon>
        <taxon>Rhabditomorpha</taxon>
        <taxon>Rhabditoidea</taxon>
        <taxon>Rhabditidae</taxon>
        <taxon>Peloderinae</taxon>
        <taxon>Caenorhabditis</taxon>
    </lineage>
</organism>